<organism evidence="2 3">
    <name type="scientific">Marinobacterium nitratireducens</name>
    <dbReference type="NCBI Taxonomy" id="518897"/>
    <lineage>
        <taxon>Bacteria</taxon>
        <taxon>Pseudomonadati</taxon>
        <taxon>Pseudomonadota</taxon>
        <taxon>Gammaproteobacteria</taxon>
        <taxon>Oceanospirillales</taxon>
        <taxon>Oceanospirillaceae</taxon>
        <taxon>Marinobacterium</taxon>
    </lineage>
</organism>
<dbReference type="GO" id="GO:0003677">
    <property type="term" value="F:DNA binding"/>
    <property type="evidence" value="ECO:0007669"/>
    <property type="project" value="InterPro"/>
</dbReference>
<dbReference type="GO" id="GO:0006313">
    <property type="term" value="P:DNA transposition"/>
    <property type="evidence" value="ECO:0007669"/>
    <property type="project" value="InterPro"/>
</dbReference>
<dbReference type="InterPro" id="IPR012337">
    <property type="entry name" value="RNaseH-like_sf"/>
</dbReference>
<name>A0A917Z9B0_9GAMM</name>
<accession>A0A917Z9B0</accession>
<keyword evidence="3" id="KW-1185">Reference proteome</keyword>
<dbReference type="PANTHER" id="PTHR34614">
    <property type="match status" value="1"/>
</dbReference>
<dbReference type="EMBL" id="BMLT01000001">
    <property type="protein sequence ID" value="GGO76416.1"/>
    <property type="molecule type" value="Genomic_DNA"/>
</dbReference>
<dbReference type="InterPro" id="IPR047654">
    <property type="entry name" value="IS1634_transpos"/>
</dbReference>
<dbReference type="PANTHER" id="PTHR34614:SF2">
    <property type="entry name" value="TRANSPOSASE IS4-LIKE DOMAIN-CONTAINING PROTEIN"/>
    <property type="match status" value="1"/>
</dbReference>
<protein>
    <recommendedName>
        <fullName evidence="1">Transposase IS4-like domain-containing protein</fullName>
    </recommendedName>
</protein>
<evidence type="ECO:0000313" key="3">
    <source>
        <dbReference type="Proteomes" id="UP000599578"/>
    </source>
</evidence>
<gene>
    <name evidence="2" type="ORF">GCM10011348_03560</name>
</gene>
<comment type="caution">
    <text evidence="2">The sequence shown here is derived from an EMBL/GenBank/DDBJ whole genome shotgun (WGS) entry which is preliminary data.</text>
</comment>
<dbReference type="AlphaFoldDB" id="A0A917Z9B0"/>
<dbReference type="Pfam" id="PF01609">
    <property type="entry name" value="DDE_Tnp_1"/>
    <property type="match status" value="1"/>
</dbReference>
<dbReference type="GO" id="GO:0004803">
    <property type="term" value="F:transposase activity"/>
    <property type="evidence" value="ECO:0007669"/>
    <property type="project" value="InterPro"/>
</dbReference>
<dbReference type="SUPFAM" id="SSF53098">
    <property type="entry name" value="Ribonuclease H-like"/>
    <property type="match status" value="1"/>
</dbReference>
<feature type="domain" description="Transposase IS4-like" evidence="1">
    <location>
        <begin position="14"/>
        <end position="179"/>
    </location>
</feature>
<proteinExistence type="predicted"/>
<sequence>MFRDATEEVITESQWQGLRLVVAHDPDRAAEQTETRDAQIQSLEQEADQLAHKLDAQDSGQKARGRKLSDGGATAKLYKEVSDRGLARIVQVDLKSPLFSYDIDEQALHRARLMEGKLLLVTNVPDLPAEQIVKRYKSLADIERGFKVLKSDIEIGPVYHRLPDRIRAHAMICFMALVLHRVMRMRLKAAGSDYSPTRALEQLRRIQYHRANLNAAAFNGISTMNAEQLSIFKALEVSKPTASQDLPLL</sequence>
<evidence type="ECO:0000259" key="1">
    <source>
        <dbReference type="Pfam" id="PF01609"/>
    </source>
</evidence>
<dbReference type="Proteomes" id="UP000599578">
    <property type="component" value="Unassembled WGS sequence"/>
</dbReference>
<dbReference type="InterPro" id="IPR002559">
    <property type="entry name" value="Transposase_11"/>
</dbReference>
<evidence type="ECO:0000313" key="2">
    <source>
        <dbReference type="EMBL" id="GGO76416.1"/>
    </source>
</evidence>
<dbReference type="NCBIfam" id="NF033559">
    <property type="entry name" value="transpos_IS1634"/>
    <property type="match status" value="1"/>
</dbReference>
<reference evidence="2 3" key="1">
    <citation type="journal article" date="2014" name="Int. J. Syst. Evol. Microbiol.">
        <title>Complete genome sequence of Corynebacterium casei LMG S-19264T (=DSM 44701T), isolated from a smear-ripened cheese.</title>
        <authorList>
            <consortium name="US DOE Joint Genome Institute (JGI-PGF)"/>
            <person name="Walter F."/>
            <person name="Albersmeier A."/>
            <person name="Kalinowski J."/>
            <person name="Ruckert C."/>
        </authorList>
    </citation>
    <scope>NUCLEOTIDE SEQUENCE [LARGE SCALE GENOMIC DNA]</scope>
    <source>
        <strain evidence="2 3">CGMCC 1.7286</strain>
    </source>
</reference>